<keyword evidence="3" id="KW-1185">Reference proteome</keyword>
<dbReference type="Proteomes" id="UP000275078">
    <property type="component" value="Unassembled WGS sequence"/>
</dbReference>
<reference evidence="2 3" key="1">
    <citation type="journal article" date="2018" name="Nat. Ecol. Evol.">
        <title>Pezizomycetes genomes reveal the molecular basis of ectomycorrhizal truffle lifestyle.</title>
        <authorList>
            <person name="Murat C."/>
            <person name="Payen T."/>
            <person name="Noel B."/>
            <person name="Kuo A."/>
            <person name="Morin E."/>
            <person name="Chen J."/>
            <person name="Kohler A."/>
            <person name="Krizsan K."/>
            <person name="Balestrini R."/>
            <person name="Da Silva C."/>
            <person name="Montanini B."/>
            <person name="Hainaut M."/>
            <person name="Levati E."/>
            <person name="Barry K.W."/>
            <person name="Belfiori B."/>
            <person name="Cichocki N."/>
            <person name="Clum A."/>
            <person name="Dockter R.B."/>
            <person name="Fauchery L."/>
            <person name="Guy J."/>
            <person name="Iotti M."/>
            <person name="Le Tacon F."/>
            <person name="Lindquist E.A."/>
            <person name="Lipzen A."/>
            <person name="Malagnac F."/>
            <person name="Mello A."/>
            <person name="Molinier V."/>
            <person name="Miyauchi S."/>
            <person name="Poulain J."/>
            <person name="Riccioni C."/>
            <person name="Rubini A."/>
            <person name="Sitrit Y."/>
            <person name="Splivallo R."/>
            <person name="Traeger S."/>
            <person name="Wang M."/>
            <person name="Zifcakova L."/>
            <person name="Wipf D."/>
            <person name="Zambonelli A."/>
            <person name="Paolocci F."/>
            <person name="Nowrousian M."/>
            <person name="Ottonello S."/>
            <person name="Baldrian P."/>
            <person name="Spatafora J.W."/>
            <person name="Henrissat B."/>
            <person name="Nagy L.G."/>
            <person name="Aury J.M."/>
            <person name="Wincker P."/>
            <person name="Grigoriev I.V."/>
            <person name="Bonfante P."/>
            <person name="Martin F.M."/>
        </authorList>
    </citation>
    <scope>NUCLEOTIDE SEQUENCE [LARGE SCALE GENOMIC DNA]</scope>
    <source>
        <strain evidence="2 3">RN42</strain>
    </source>
</reference>
<feature type="region of interest" description="Disordered" evidence="1">
    <location>
        <begin position="55"/>
        <end position="142"/>
    </location>
</feature>
<protein>
    <submittedName>
        <fullName evidence="2">Uncharacterized protein</fullName>
    </submittedName>
</protein>
<evidence type="ECO:0000313" key="3">
    <source>
        <dbReference type="Proteomes" id="UP000275078"/>
    </source>
</evidence>
<name>A0A3N4ID71_ASCIM</name>
<feature type="compositionally biased region" description="Pro residues" evidence="1">
    <location>
        <begin position="77"/>
        <end position="87"/>
    </location>
</feature>
<evidence type="ECO:0000313" key="2">
    <source>
        <dbReference type="EMBL" id="RPA79684.1"/>
    </source>
</evidence>
<feature type="compositionally biased region" description="Basic and acidic residues" evidence="1">
    <location>
        <begin position="58"/>
        <end position="71"/>
    </location>
</feature>
<gene>
    <name evidence="2" type="ORF">BJ508DRAFT_328117</name>
</gene>
<organism evidence="2 3">
    <name type="scientific">Ascobolus immersus RN42</name>
    <dbReference type="NCBI Taxonomy" id="1160509"/>
    <lineage>
        <taxon>Eukaryota</taxon>
        <taxon>Fungi</taxon>
        <taxon>Dikarya</taxon>
        <taxon>Ascomycota</taxon>
        <taxon>Pezizomycotina</taxon>
        <taxon>Pezizomycetes</taxon>
        <taxon>Pezizales</taxon>
        <taxon>Ascobolaceae</taxon>
        <taxon>Ascobolus</taxon>
    </lineage>
</organism>
<dbReference type="AlphaFoldDB" id="A0A3N4ID71"/>
<sequence>MFVAFPRRHQKLRQPNNIMISPSSPPLPSLHRILNPQSFLIANFLLIFVRGRQPRPTNETDKRHNHGDGDFGKASSSPPPPPLPSPLPLFYRPSTPPPSHADKDSNSNSTDFRLLPSRPPRIHRLPPSRPPPTPRSLTSDLRLPTIPPHLHWPLGLHSSNRLRQCQSKLFTANWRPL</sequence>
<dbReference type="EMBL" id="ML119696">
    <property type="protein sequence ID" value="RPA79684.1"/>
    <property type="molecule type" value="Genomic_DNA"/>
</dbReference>
<evidence type="ECO:0000256" key="1">
    <source>
        <dbReference type="SAM" id="MobiDB-lite"/>
    </source>
</evidence>
<accession>A0A3N4ID71</accession>
<proteinExistence type="predicted"/>